<dbReference type="GO" id="GO:0003697">
    <property type="term" value="F:single-stranded DNA binding"/>
    <property type="evidence" value="ECO:0007669"/>
    <property type="project" value="InterPro"/>
</dbReference>
<dbReference type="InterPro" id="IPR013610">
    <property type="entry name" value="ArdC_N"/>
</dbReference>
<dbReference type="Pfam" id="PF08401">
    <property type="entry name" value="ArdcN"/>
    <property type="match status" value="1"/>
</dbReference>
<gene>
    <name evidence="2" type="ORF">SAMN05192553_102669</name>
</gene>
<dbReference type="STRING" id="1416801.SAMN05192553_102669"/>
<accession>A0A1H6WF68</accession>
<sequence>MNPKRAELIALSNEAKELRDDMAEAAETADEALFWASRTVNYMLLNHMYDTDGAEEFNTFKQWKEQGATIKKGSKAFLVWGQPVGKQRAKEAQQRGQEAPEEDEYRFFPICYLFSDRQVIKPEEMTRERAEPSKVEEPNVKFIESVNLDTVI</sequence>
<proteinExistence type="predicted"/>
<reference evidence="3" key="1">
    <citation type="submission" date="2016-10" db="EMBL/GenBank/DDBJ databases">
        <authorList>
            <person name="Varghese N."/>
            <person name="Submissions S."/>
        </authorList>
    </citation>
    <scope>NUCLEOTIDE SEQUENCE [LARGE SCALE GENOMIC DNA]</scope>
    <source>
        <strain evidence="3">IBRC-M 10761</strain>
    </source>
</reference>
<keyword evidence="3" id="KW-1185">Reference proteome</keyword>
<evidence type="ECO:0000313" key="3">
    <source>
        <dbReference type="Proteomes" id="UP000199403"/>
    </source>
</evidence>
<dbReference type="Proteomes" id="UP000199403">
    <property type="component" value="Unassembled WGS sequence"/>
</dbReference>
<dbReference type="AlphaFoldDB" id="A0A1H6WF68"/>
<evidence type="ECO:0000313" key="2">
    <source>
        <dbReference type="EMBL" id="SEJ15671.1"/>
    </source>
</evidence>
<dbReference type="EMBL" id="FNZH01000002">
    <property type="protein sequence ID" value="SEJ15671.1"/>
    <property type="molecule type" value="Genomic_DNA"/>
</dbReference>
<organism evidence="2 3">
    <name type="scientific">Cyclobacterium xiamenense</name>
    <dbReference type="NCBI Taxonomy" id="1297121"/>
    <lineage>
        <taxon>Bacteria</taxon>
        <taxon>Pseudomonadati</taxon>
        <taxon>Bacteroidota</taxon>
        <taxon>Cytophagia</taxon>
        <taxon>Cytophagales</taxon>
        <taxon>Cyclobacteriaceae</taxon>
        <taxon>Cyclobacterium</taxon>
    </lineage>
</organism>
<feature type="domain" description="N-terminal" evidence="1">
    <location>
        <begin position="38"/>
        <end position="109"/>
    </location>
</feature>
<evidence type="ECO:0000259" key="1">
    <source>
        <dbReference type="Pfam" id="PF08401"/>
    </source>
</evidence>
<protein>
    <recommendedName>
        <fullName evidence="1">N-terminal domain-containing protein</fullName>
    </recommendedName>
</protein>
<name>A0A1H6WF68_9BACT</name>